<evidence type="ECO:0000313" key="2">
    <source>
        <dbReference type="Proteomes" id="UP000238479"/>
    </source>
</evidence>
<dbReference type="Gene3D" id="3.40.50.720">
    <property type="entry name" value="NAD(P)-binding Rossmann-like Domain"/>
    <property type="match status" value="1"/>
</dbReference>
<dbReference type="STRING" id="74649.A0A2P6S2B3"/>
<dbReference type="GO" id="GO:0032440">
    <property type="term" value="F:2-alkenal reductase [NAD(P)H] activity"/>
    <property type="evidence" value="ECO:0007669"/>
    <property type="project" value="TreeGrafter"/>
</dbReference>
<gene>
    <name evidence="1" type="ORF">RchiOBHm_Chr2g0159631</name>
</gene>
<dbReference type="InterPro" id="IPR045010">
    <property type="entry name" value="MDR_fam"/>
</dbReference>
<evidence type="ECO:0000313" key="1">
    <source>
        <dbReference type="EMBL" id="PRQ52820.1"/>
    </source>
</evidence>
<dbReference type="PANTHER" id="PTHR43205">
    <property type="entry name" value="PROSTAGLANDIN REDUCTASE"/>
    <property type="match status" value="1"/>
</dbReference>
<dbReference type="Gene3D" id="3.90.180.10">
    <property type="entry name" value="Medium-chain alcohol dehydrogenases, catalytic domain"/>
    <property type="match status" value="1"/>
</dbReference>
<dbReference type="OMA" id="AFEFYHL"/>
<reference evidence="1 2" key="1">
    <citation type="journal article" date="2018" name="Nat. Genet.">
        <title>The Rosa genome provides new insights in the design of modern roses.</title>
        <authorList>
            <person name="Bendahmane M."/>
        </authorList>
    </citation>
    <scope>NUCLEOTIDE SEQUENCE [LARGE SCALE GENOMIC DNA]</scope>
    <source>
        <strain evidence="2">cv. Old Blush</strain>
    </source>
</reference>
<sequence length="89" mass="10216">MNLDYLSWLSGITNLMHLIYKRIRMEGFFVFDFYHLYPKFLDLVVPYIKEGKIAYVEDIVEGLENGPASLVRIFSGRNAGKGVVAVARE</sequence>
<name>A0A2P6S2B3_ROSCH</name>
<keyword evidence="1" id="KW-0560">Oxidoreductase</keyword>
<comment type="caution">
    <text evidence="1">The sequence shown here is derived from an EMBL/GenBank/DDBJ whole genome shotgun (WGS) entry which is preliminary data.</text>
</comment>
<protein>
    <submittedName>
        <fullName evidence="1">Putative oxidoreductase</fullName>
        <ecNumber evidence="1">1.-.-.-</ecNumber>
    </submittedName>
</protein>
<dbReference type="EMBL" id="PDCK01000040">
    <property type="protein sequence ID" value="PRQ52820.1"/>
    <property type="molecule type" value="Genomic_DNA"/>
</dbReference>
<proteinExistence type="predicted"/>
<accession>A0A2P6S2B3</accession>
<keyword evidence="2" id="KW-1185">Reference proteome</keyword>
<dbReference type="PANTHER" id="PTHR43205:SF32">
    <property type="entry name" value="2-ALKENAL REDUCTASE (NADP(+)-DEPENDENT)-LIKE"/>
    <property type="match status" value="1"/>
</dbReference>
<dbReference type="AlphaFoldDB" id="A0A2P6S2B3"/>
<dbReference type="EC" id="1.-.-.-" evidence="1"/>
<organism evidence="1 2">
    <name type="scientific">Rosa chinensis</name>
    <name type="common">China rose</name>
    <dbReference type="NCBI Taxonomy" id="74649"/>
    <lineage>
        <taxon>Eukaryota</taxon>
        <taxon>Viridiplantae</taxon>
        <taxon>Streptophyta</taxon>
        <taxon>Embryophyta</taxon>
        <taxon>Tracheophyta</taxon>
        <taxon>Spermatophyta</taxon>
        <taxon>Magnoliopsida</taxon>
        <taxon>eudicotyledons</taxon>
        <taxon>Gunneridae</taxon>
        <taxon>Pentapetalae</taxon>
        <taxon>rosids</taxon>
        <taxon>fabids</taxon>
        <taxon>Rosales</taxon>
        <taxon>Rosaceae</taxon>
        <taxon>Rosoideae</taxon>
        <taxon>Rosoideae incertae sedis</taxon>
        <taxon>Rosa</taxon>
    </lineage>
</organism>
<dbReference type="Proteomes" id="UP000238479">
    <property type="component" value="Chromosome 2"/>
</dbReference>
<dbReference type="Gramene" id="PRQ52820">
    <property type="protein sequence ID" value="PRQ52820"/>
    <property type="gene ID" value="RchiOBHm_Chr2g0159631"/>
</dbReference>